<accession>A0ABR0AHI4</accession>
<protein>
    <submittedName>
        <fullName evidence="1">Uncharacterized protein</fullName>
    </submittedName>
</protein>
<reference evidence="1 2" key="1">
    <citation type="journal article" date="2023" name="Nucleic Acids Res.">
        <title>The hologenome of Daphnia magna reveals possible DNA methylation and microbiome-mediated evolution of the host genome.</title>
        <authorList>
            <person name="Chaturvedi A."/>
            <person name="Li X."/>
            <person name="Dhandapani V."/>
            <person name="Marshall H."/>
            <person name="Kissane S."/>
            <person name="Cuenca-Cambronero M."/>
            <person name="Asole G."/>
            <person name="Calvet F."/>
            <person name="Ruiz-Romero M."/>
            <person name="Marangio P."/>
            <person name="Guigo R."/>
            <person name="Rago D."/>
            <person name="Mirbahai L."/>
            <person name="Eastwood N."/>
            <person name="Colbourne J.K."/>
            <person name="Zhou J."/>
            <person name="Mallon E."/>
            <person name="Orsini L."/>
        </authorList>
    </citation>
    <scope>NUCLEOTIDE SEQUENCE [LARGE SCALE GENOMIC DNA]</scope>
    <source>
        <strain evidence="1">LRV0_1</strain>
    </source>
</reference>
<comment type="caution">
    <text evidence="1">The sequence shown here is derived from an EMBL/GenBank/DDBJ whole genome shotgun (WGS) entry which is preliminary data.</text>
</comment>
<evidence type="ECO:0000313" key="2">
    <source>
        <dbReference type="Proteomes" id="UP001234178"/>
    </source>
</evidence>
<keyword evidence="2" id="KW-1185">Reference proteome</keyword>
<evidence type="ECO:0000313" key="1">
    <source>
        <dbReference type="EMBL" id="KAK4024448.1"/>
    </source>
</evidence>
<dbReference type="Proteomes" id="UP001234178">
    <property type="component" value="Unassembled WGS sequence"/>
</dbReference>
<organism evidence="1 2">
    <name type="scientific">Daphnia magna</name>
    <dbReference type="NCBI Taxonomy" id="35525"/>
    <lineage>
        <taxon>Eukaryota</taxon>
        <taxon>Metazoa</taxon>
        <taxon>Ecdysozoa</taxon>
        <taxon>Arthropoda</taxon>
        <taxon>Crustacea</taxon>
        <taxon>Branchiopoda</taxon>
        <taxon>Diplostraca</taxon>
        <taxon>Cladocera</taxon>
        <taxon>Anomopoda</taxon>
        <taxon>Daphniidae</taxon>
        <taxon>Daphnia</taxon>
    </lineage>
</organism>
<dbReference type="EMBL" id="JAOYFB010000037">
    <property type="protein sequence ID" value="KAK4024448.1"/>
    <property type="molecule type" value="Genomic_DNA"/>
</dbReference>
<sequence>MFARLPKNIALKEILSVDMNFALGMASSSFPNLISTTPNDLAFRRDRQQRNNTIYLFYRLRYIQIRLLILISIKPVTHFWTIPHHSIYVWAWFSTTGGVGSICRVDNFPSKIIEVFSDEFGPEFLAEFKIVNVTWMEKHHASRTHCRSGSVAKIMLRQIRGRKVSEMFGHFESYIIAYLRFNWYVLLHHCGSSLRLHKL</sequence>
<gene>
    <name evidence="1" type="ORF">OUZ56_009871</name>
</gene>
<name>A0ABR0AHI4_9CRUS</name>
<proteinExistence type="predicted"/>